<evidence type="ECO:0000313" key="3">
    <source>
        <dbReference type="Proteomes" id="UP000694918"/>
    </source>
</evidence>
<dbReference type="Gene3D" id="1.10.110.10">
    <property type="entry name" value="Plant lipid-transfer and hydrophobic proteins"/>
    <property type="match status" value="1"/>
</dbReference>
<protein>
    <submittedName>
        <fullName evidence="4">Protein YLS3-like</fullName>
    </submittedName>
</protein>
<dbReference type="SUPFAM" id="SSF47699">
    <property type="entry name" value="Bifunctional inhibitor/lipid-transfer protein/seed storage 2S albumin"/>
    <property type="match status" value="1"/>
</dbReference>
<dbReference type="RefSeq" id="XP_011013880.1">
    <property type="nucleotide sequence ID" value="XM_011015578.1"/>
</dbReference>
<dbReference type="InterPro" id="IPR016140">
    <property type="entry name" value="Bifunc_inhib/LTP/seed_store"/>
</dbReference>
<feature type="domain" description="Bifunctional inhibitor/plant lipid transfer protein/seed storage helical" evidence="2">
    <location>
        <begin position="104"/>
        <end position="184"/>
    </location>
</feature>
<dbReference type="GeneID" id="105117814"/>
<dbReference type="InterPro" id="IPR053353">
    <property type="entry name" value="Plant_LTP_GPI-anchored"/>
</dbReference>
<dbReference type="PANTHER" id="PTHR35747:SF2">
    <property type="entry name" value="NON-SPECIFIC LIPID TRANSFER PROTEIN GPI-ANCHORED 25"/>
    <property type="match status" value="1"/>
</dbReference>
<dbReference type="Pfam" id="PF14368">
    <property type="entry name" value="LTP_2"/>
    <property type="match status" value="1"/>
</dbReference>
<organism evidence="3 4">
    <name type="scientific">Populus euphratica</name>
    <name type="common">Euphrates poplar</name>
    <dbReference type="NCBI Taxonomy" id="75702"/>
    <lineage>
        <taxon>Eukaryota</taxon>
        <taxon>Viridiplantae</taxon>
        <taxon>Streptophyta</taxon>
        <taxon>Embryophyta</taxon>
        <taxon>Tracheophyta</taxon>
        <taxon>Spermatophyta</taxon>
        <taxon>Magnoliopsida</taxon>
        <taxon>eudicotyledons</taxon>
        <taxon>Gunneridae</taxon>
        <taxon>Pentapetalae</taxon>
        <taxon>rosids</taxon>
        <taxon>fabids</taxon>
        <taxon>Malpighiales</taxon>
        <taxon>Salicaceae</taxon>
        <taxon>Saliceae</taxon>
        <taxon>Populus</taxon>
    </lineage>
</organism>
<dbReference type="InterPro" id="IPR036312">
    <property type="entry name" value="Bifun_inhib/LTP/seed_sf"/>
</dbReference>
<reference evidence="4" key="1">
    <citation type="submission" date="2025-08" db="UniProtKB">
        <authorList>
            <consortium name="RefSeq"/>
        </authorList>
    </citation>
    <scope>IDENTIFICATION</scope>
</reference>
<feature type="compositionally biased region" description="Low complexity" evidence="1">
    <location>
        <begin position="226"/>
        <end position="240"/>
    </location>
</feature>
<accession>A0AAJ6TME0</accession>
<feature type="region of interest" description="Disordered" evidence="1">
    <location>
        <begin position="199"/>
        <end position="240"/>
    </location>
</feature>
<gene>
    <name evidence="4" type="primary">LOC105117814</name>
</gene>
<dbReference type="CDD" id="cd00010">
    <property type="entry name" value="AAI_LTSS"/>
    <property type="match status" value="1"/>
</dbReference>
<dbReference type="Proteomes" id="UP000694918">
    <property type="component" value="Unplaced"/>
</dbReference>
<dbReference type="PANTHER" id="PTHR35747">
    <property type="entry name" value="BIFUNCTIONAL INHIBITOR/LIPID-TRANSFER PROTEIN/SEED STORAGE 2S ALBUMIN SUPERFAMILY PROTEIN"/>
    <property type="match status" value="1"/>
</dbReference>
<evidence type="ECO:0000256" key="1">
    <source>
        <dbReference type="SAM" id="MobiDB-lite"/>
    </source>
</evidence>
<name>A0AAJ6TME0_POPEU</name>
<keyword evidence="3" id="KW-1185">Reference proteome</keyword>
<dbReference type="AlphaFoldDB" id="A0AAJ6TME0"/>
<dbReference type="KEGG" id="peu:105117814"/>
<proteinExistence type="predicted"/>
<evidence type="ECO:0000259" key="2">
    <source>
        <dbReference type="Pfam" id="PF14368"/>
    </source>
</evidence>
<evidence type="ECO:0000313" key="4">
    <source>
        <dbReference type="RefSeq" id="XP_011013880.1"/>
    </source>
</evidence>
<sequence length="274" mass="28818">MFLILSFPFPPPRAVPAPKPILFPLNIPDVLVSPPPSEMHVQLNSTREDSSTVVATQPLSSTENVFPKLILSRENGTSNGSGKTDKILLKLLVSSFASYGSSPPGCSDELVAFSPCLGYVSAPPNRVTDTATARCCDAFSKALNSSDGNCFCYLIKQPLIFGFPLDESRVIALPSACSLSSPVSLDSLCSGSPALPPLRGTTASVPGPDDLHQLAPSLPPESVDGSPASPVSPIAPASHSSAEKHNSNGWFLPGVLTPTVIFNLYCCNHRMLTT</sequence>